<name>A0AAE6YIW4_9GAMM</name>
<evidence type="ECO:0000256" key="2">
    <source>
        <dbReference type="PROSITE-ProRule" id="PRU01282"/>
    </source>
</evidence>
<dbReference type="Proteomes" id="UP000502004">
    <property type="component" value="Chromosome"/>
</dbReference>
<comment type="similarity">
    <text evidence="1 2">Belongs to the ArsC family.</text>
</comment>
<organism evidence="3 4">
    <name type="scientific">Allofrancisella inopinata</name>
    <dbReference type="NCBI Taxonomy" id="1085647"/>
    <lineage>
        <taxon>Bacteria</taxon>
        <taxon>Pseudomonadati</taxon>
        <taxon>Pseudomonadota</taxon>
        <taxon>Gammaproteobacteria</taxon>
        <taxon>Thiotrichales</taxon>
        <taxon>Francisellaceae</taxon>
        <taxon>Allofrancisella</taxon>
    </lineage>
</organism>
<protein>
    <submittedName>
        <fullName evidence="3">Arsenate reductase</fullName>
    </submittedName>
</protein>
<dbReference type="InterPro" id="IPR006660">
    <property type="entry name" value="Arsenate_reductase-like"/>
</dbReference>
<dbReference type="EMBL" id="CP038241">
    <property type="protein sequence ID" value="QIV96805.1"/>
    <property type="molecule type" value="Genomic_DNA"/>
</dbReference>
<gene>
    <name evidence="3" type="ORF">E4K63_02130</name>
</gene>
<evidence type="ECO:0000313" key="3">
    <source>
        <dbReference type="EMBL" id="QIV96805.1"/>
    </source>
</evidence>
<reference evidence="3 4" key="1">
    <citation type="submission" date="2019-03" db="EMBL/GenBank/DDBJ databases">
        <title>Complete Genome Sequence of Allofrancisella inopinata Strain SYSU YG23 Isolated from Water-Cooling Systems in China.</title>
        <authorList>
            <person name="Ohrman C."/>
            <person name="Uneklint I."/>
            <person name="Sjodin A."/>
        </authorList>
    </citation>
    <scope>NUCLEOTIDE SEQUENCE [LARGE SCALE GENOMIC DNA]</scope>
    <source>
        <strain evidence="3 4">SYSU YG23</strain>
    </source>
</reference>
<dbReference type="PANTHER" id="PTHR30041:SF4">
    <property type="entry name" value="ARSENATE REDUCTASE"/>
    <property type="match status" value="1"/>
</dbReference>
<dbReference type="PANTHER" id="PTHR30041">
    <property type="entry name" value="ARSENATE REDUCTASE"/>
    <property type="match status" value="1"/>
</dbReference>
<sequence>MKIYHNPKCSKSRQAKQILDKQDVNYDEHLYLDNPLSIEELKGLLKKLKLSIRDIIRTKEELWKESFKDNEYSEDQIIEIVAKNPRLLERPIIEHKDFAVVARSEDKIAEMLNTY</sequence>
<dbReference type="InterPro" id="IPR036249">
    <property type="entry name" value="Thioredoxin-like_sf"/>
</dbReference>
<accession>A0AAE6YIW4</accession>
<dbReference type="PROSITE" id="PS51353">
    <property type="entry name" value="ARSC"/>
    <property type="match status" value="1"/>
</dbReference>
<proteinExistence type="inferred from homology"/>
<dbReference type="SUPFAM" id="SSF52833">
    <property type="entry name" value="Thioredoxin-like"/>
    <property type="match status" value="1"/>
</dbReference>
<dbReference type="RefSeq" id="WP_133941630.1">
    <property type="nucleotide sequence ID" value="NZ_CP038241.1"/>
</dbReference>
<keyword evidence="4" id="KW-1185">Reference proteome</keyword>
<dbReference type="Pfam" id="PF03960">
    <property type="entry name" value="ArsC"/>
    <property type="match status" value="1"/>
</dbReference>
<dbReference type="AlphaFoldDB" id="A0AAE6YIW4"/>
<dbReference type="Gene3D" id="3.40.30.10">
    <property type="entry name" value="Glutaredoxin"/>
    <property type="match status" value="1"/>
</dbReference>
<dbReference type="KEGG" id="aii:E4K63_02130"/>
<evidence type="ECO:0000256" key="1">
    <source>
        <dbReference type="ARBA" id="ARBA00007198"/>
    </source>
</evidence>
<evidence type="ECO:0000313" key="4">
    <source>
        <dbReference type="Proteomes" id="UP000502004"/>
    </source>
</evidence>